<keyword evidence="5 14" id="KW-0812">Transmembrane</keyword>
<evidence type="ECO:0000256" key="14">
    <source>
        <dbReference type="PIRNR" id="PIRNR006404"/>
    </source>
</evidence>
<keyword evidence="3 14" id="KW-1003">Cell membrane</keyword>
<dbReference type="InterPro" id="IPR008915">
    <property type="entry name" value="Peptidase_M50"/>
</dbReference>
<dbReference type="GO" id="GO:0006508">
    <property type="term" value="P:proteolysis"/>
    <property type="evidence" value="ECO:0007669"/>
    <property type="project" value="UniProtKB-KW"/>
</dbReference>
<dbReference type="GO" id="GO:0005886">
    <property type="term" value="C:plasma membrane"/>
    <property type="evidence" value="ECO:0007669"/>
    <property type="project" value="UniProtKB-SubCell"/>
</dbReference>
<dbReference type="AlphaFoldDB" id="A0A3M0BLI0"/>
<accession>A0A3M0BLI0</accession>
<keyword evidence="10 14" id="KW-1133">Transmembrane helix</keyword>
<evidence type="ECO:0000256" key="2">
    <source>
        <dbReference type="ARBA" id="ARBA00007931"/>
    </source>
</evidence>
<evidence type="ECO:0000256" key="6">
    <source>
        <dbReference type="ARBA" id="ARBA00022723"/>
    </source>
</evidence>
<evidence type="ECO:0000256" key="10">
    <source>
        <dbReference type="ARBA" id="ARBA00022989"/>
    </source>
</evidence>
<keyword evidence="9 14" id="KW-0862">Zinc</keyword>
<evidence type="ECO:0000256" key="1">
    <source>
        <dbReference type="ARBA" id="ARBA00004651"/>
    </source>
</evidence>
<evidence type="ECO:0000256" key="15">
    <source>
        <dbReference type="PIRSR" id="PIRSR006404-1"/>
    </source>
</evidence>
<feature type="binding site" evidence="16">
    <location>
        <position position="164"/>
    </location>
    <ligand>
        <name>Zn(2+)</name>
        <dbReference type="ChEBI" id="CHEBI:29105"/>
        <note>catalytic</note>
    </ligand>
</feature>
<gene>
    <name evidence="18" type="ORF">CLV39_0972</name>
</gene>
<keyword evidence="12" id="KW-0129">CBS domain</keyword>
<feature type="domain" description="Peptidase M50" evidence="17">
    <location>
        <begin position="140"/>
        <end position="194"/>
    </location>
</feature>
<evidence type="ECO:0000313" key="19">
    <source>
        <dbReference type="Proteomes" id="UP000280842"/>
    </source>
</evidence>
<keyword evidence="8 14" id="KW-0378">Hydrolase</keyword>
<evidence type="ECO:0000256" key="4">
    <source>
        <dbReference type="ARBA" id="ARBA00022670"/>
    </source>
</evidence>
<evidence type="ECO:0000256" key="12">
    <source>
        <dbReference type="ARBA" id="ARBA00023122"/>
    </source>
</evidence>
<feature type="transmembrane region" description="Helical" evidence="14">
    <location>
        <begin position="48"/>
        <end position="67"/>
    </location>
</feature>
<evidence type="ECO:0000256" key="7">
    <source>
        <dbReference type="ARBA" id="ARBA00022737"/>
    </source>
</evidence>
<feature type="transmembrane region" description="Helical" evidence="14">
    <location>
        <begin position="74"/>
        <end position="97"/>
    </location>
</feature>
<feature type="binding site" evidence="16">
    <location>
        <position position="68"/>
    </location>
    <ligand>
        <name>Zn(2+)</name>
        <dbReference type="ChEBI" id="CHEBI:29105"/>
        <note>catalytic</note>
    </ligand>
</feature>
<dbReference type="OrthoDB" id="9800627at2"/>
<comment type="similarity">
    <text evidence="2 14">Belongs to the peptidase M50B family.</text>
</comment>
<reference evidence="18 19" key="1">
    <citation type="submission" date="2018-10" db="EMBL/GenBank/DDBJ databases">
        <title>Genomic Encyclopedia of Archaeal and Bacterial Type Strains, Phase II (KMG-II): from individual species to whole genera.</title>
        <authorList>
            <person name="Goeker M."/>
        </authorList>
    </citation>
    <scope>NUCLEOTIDE SEQUENCE [LARGE SCALE GENOMIC DNA]</scope>
    <source>
        <strain evidence="18 19">VM1</strain>
    </source>
</reference>
<dbReference type="PANTHER" id="PTHR39188:SF3">
    <property type="entry name" value="STAGE IV SPORULATION PROTEIN FB"/>
    <property type="match status" value="1"/>
</dbReference>
<dbReference type="Gene3D" id="3.10.580.10">
    <property type="entry name" value="CBS-domain"/>
    <property type="match status" value="1"/>
</dbReference>
<proteinExistence type="inferred from homology"/>
<comment type="caution">
    <text evidence="18">The sequence shown here is derived from an EMBL/GenBank/DDBJ whole genome shotgun (WGS) entry which is preliminary data.</text>
</comment>
<dbReference type="EMBL" id="REFO01000011">
    <property type="protein sequence ID" value="RMA97314.1"/>
    <property type="molecule type" value="Genomic_DNA"/>
</dbReference>
<keyword evidence="11 14" id="KW-0482">Metalloprotease</keyword>
<evidence type="ECO:0000256" key="9">
    <source>
        <dbReference type="ARBA" id="ARBA00022833"/>
    </source>
</evidence>
<evidence type="ECO:0000256" key="11">
    <source>
        <dbReference type="ARBA" id="ARBA00023049"/>
    </source>
</evidence>
<keyword evidence="6 14" id="KW-0479">Metal-binding</keyword>
<dbReference type="PIRSF" id="PIRSF006404">
    <property type="entry name" value="UCP006404_Pept_M50_CBS"/>
    <property type="match status" value="1"/>
</dbReference>
<evidence type="ECO:0000256" key="8">
    <source>
        <dbReference type="ARBA" id="ARBA00022801"/>
    </source>
</evidence>
<keyword evidence="19" id="KW-1185">Reference proteome</keyword>
<evidence type="ECO:0000256" key="13">
    <source>
        <dbReference type="ARBA" id="ARBA00023136"/>
    </source>
</evidence>
<keyword evidence="13 14" id="KW-0472">Membrane</keyword>
<dbReference type="InterPro" id="IPR046342">
    <property type="entry name" value="CBS_dom_sf"/>
</dbReference>
<dbReference type="RefSeq" id="WP_121923097.1">
    <property type="nucleotide sequence ID" value="NZ_REFO01000011.1"/>
</dbReference>
<feature type="transmembrane region" description="Helical" evidence="14">
    <location>
        <begin position="144"/>
        <end position="163"/>
    </location>
</feature>
<keyword evidence="7" id="KW-0677">Repeat</keyword>
<protein>
    <recommendedName>
        <fullName evidence="14">Zinc metalloprotease</fullName>
    </recommendedName>
</protein>
<feature type="domain" description="Peptidase M50" evidence="17">
    <location>
        <begin position="58"/>
        <end position="133"/>
    </location>
</feature>
<dbReference type="PANTHER" id="PTHR39188">
    <property type="entry name" value="MEMBRANE-ASSOCIATED ZINC METALLOPROTEASE M50B"/>
    <property type="match status" value="1"/>
</dbReference>
<dbReference type="Proteomes" id="UP000280842">
    <property type="component" value="Unassembled WGS sequence"/>
</dbReference>
<dbReference type="GO" id="GO:0008237">
    <property type="term" value="F:metallopeptidase activity"/>
    <property type="evidence" value="ECO:0007669"/>
    <property type="project" value="UniProtKB-UniRule"/>
</dbReference>
<evidence type="ECO:0000313" key="18">
    <source>
        <dbReference type="EMBL" id="RMA97314.1"/>
    </source>
</evidence>
<feature type="transmembrane region" description="Helical" evidence="14">
    <location>
        <begin position="109"/>
        <end position="132"/>
    </location>
</feature>
<name>A0A3M0BLI0_9AQUI</name>
<feature type="binding site" evidence="16">
    <location>
        <position position="72"/>
    </location>
    <ligand>
        <name>Zn(2+)</name>
        <dbReference type="ChEBI" id="CHEBI:29105"/>
        <note>catalytic</note>
    </ligand>
</feature>
<comment type="cofactor">
    <cofactor evidence="14 16">
        <name>Zn(2+)</name>
        <dbReference type="ChEBI" id="CHEBI:29105"/>
    </cofactor>
    <text evidence="14 16">Binds 1 zinc ion per subunit.</text>
</comment>
<evidence type="ECO:0000256" key="3">
    <source>
        <dbReference type="ARBA" id="ARBA00022475"/>
    </source>
</evidence>
<comment type="subcellular location">
    <subcellularLocation>
        <location evidence="1 14">Cell membrane</location>
        <topology evidence="1 14">Multi-pass membrane protein</topology>
    </subcellularLocation>
</comment>
<feature type="active site" evidence="15">
    <location>
        <position position="69"/>
    </location>
</feature>
<dbReference type="InterPro" id="IPR016483">
    <property type="entry name" value="UCP006404_Pept_M50_CBS"/>
</dbReference>
<evidence type="ECO:0000256" key="16">
    <source>
        <dbReference type="PIRSR" id="PIRSR006404-2"/>
    </source>
</evidence>
<evidence type="ECO:0000256" key="5">
    <source>
        <dbReference type="ARBA" id="ARBA00022692"/>
    </source>
</evidence>
<evidence type="ECO:0000259" key="17">
    <source>
        <dbReference type="Pfam" id="PF02163"/>
    </source>
</evidence>
<dbReference type="GO" id="GO:0046872">
    <property type="term" value="F:metal ion binding"/>
    <property type="evidence" value="ECO:0007669"/>
    <property type="project" value="UniProtKB-UniRule"/>
</dbReference>
<dbReference type="SUPFAM" id="SSF54631">
    <property type="entry name" value="CBS-domain pair"/>
    <property type="match status" value="1"/>
</dbReference>
<feature type="transmembrane region" description="Helical" evidence="14">
    <location>
        <begin position="20"/>
        <end position="42"/>
    </location>
</feature>
<sequence>MKFYPIPLFRAFGIQINLDFSWFIVFFLISLTLAEGFYPQIYPGHNPIIYWIAGTISAVLLFICVLLHELGHSLVAMHFGISVKEINLFIFGGVAMIEGEAKSPKEEFLIAIAGPITSFILGLFFLILALLYPVDDILNGIINYLFYVNFIIAFFNLVPAFPLDGGRILRAFLWSKKDYLTATKITSNLGTYFAYFLVFFGFLYLIQGAFLSALWMGFLGFFLRQISKVSYEEAKISYYLSKYKVEQFITHVKPLLFSDKIEELISYYYPFYKVKYYPVIGNDGKFYYVYVPSLKGVSIEDSIEKYMEDIKCKVSPYDNLFQAYKLMNKCQVDELPVIYKNTLLGIIRKDSIDYIIQSIENKEQ</sequence>
<feature type="transmembrane region" description="Helical" evidence="14">
    <location>
        <begin position="192"/>
        <end position="223"/>
    </location>
</feature>
<dbReference type="CDD" id="cd06164">
    <property type="entry name" value="S2P-M50_SpoIVFB_CBS"/>
    <property type="match status" value="1"/>
</dbReference>
<organism evidence="18 19">
    <name type="scientific">Hydrogenothermus marinus</name>
    <dbReference type="NCBI Taxonomy" id="133270"/>
    <lineage>
        <taxon>Bacteria</taxon>
        <taxon>Pseudomonadati</taxon>
        <taxon>Aquificota</taxon>
        <taxon>Aquificia</taxon>
        <taxon>Aquificales</taxon>
        <taxon>Hydrogenothermaceae</taxon>
        <taxon>Hydrogenothermus</taxon>
    </lineage>
</organism>
<dbReference type="Pfam" id="PF02163">
    <property type="entry name" value="Peptidase_M50"/>
    <property type="match status" value="2"/>
</dbReference>
<keyword evidence="4 14" id="KW-0645">Protease</keyword>